<reference evidence="2 3" key="1">
    <citation type="submission" date="2019-09" db="EMBL/GenBank/DDBJ databases">
        <title>The hologenome of the rock-dwelling lichen Lasallia pustulata.</title>
        <authorList>
            <person name="Greshake Tzovaras B."/>
            <person name="Segers F."/>
            <person name="Bicker A."/>
            <person name="Dal Grande F."/>
            <person name="Otte J."/>
            <person name="Hankeln T."/>
            <person name="Schmitt I."/>
            <person name="Ebersberger I."/>
        </authorList>
    </citation>
    <scope>NUCLEOTIDE SEQUENCE [LARGE SCALE GENOMIC DNA]</scope>
    <source>
        <strain evidence="2">A1-1</strain>
    </source>
</reference>
<name>A0A5M8PIE8_9LECA</name>
<evidence type="ECO:0000259" key="1">
    <source>
        <dbReference type="Pfam" id="PF03732"/>
    </source>
</evidence>
<gene>
    <name evidence="2" type="ORF">FRX48_07101</name>
</gene>
<sequence length="261" mass="29484">MNPEPFTPVDSEERFKPSNLISATSSLNPTIPVFVRMGHATIKPFSCQRDGKEDPGEYLEDIEFTYINDFAGSPAAAKEDDYKSKTSKILFQQYLCEGAATWYGDLLKDIKNDWEKLKKEFETEFKFEDNHKTETFILWQRVSSLSQGKDKPIAAYINRADDLARKLPAALATLRFNIEQNYNFQKVKKFIVAAYQVIGQNGPFETIQEGTTGSSRAAKGSTLTGEDWNQQILPFILQGMRALSTQQETILNTLANTGTRP</sequence>
<accession>A0A5M8PIE8</accession>
<dbReference type="InterPro" id="IPR005162">
    <property type="entry name" value="Retrotrans_gag_dom"/>
</dbReference>
<organism evidence="2 3">
    <name type="scientific">Lasallia pustulata</name>
    <dbReference type="NCBI Taxonomy" id="136370"/>
    <lineage>
        <taxon>Eukaryota</taxon>
        <taxon>Fungi</taxon>
        <taxon>Dikarya</taxon>
        <taxon>Ascomycota</taxon>
        <taxon>Pezizomycotina</taxon>
        <taxon>Lecanoromycetes</taxon>
        <taxon>OSLEUM clade</taxon>
        <taxon>Umbilicariomycetidae</taxon>
        <taxon>Umbilicariales</taxon>
        <taxon>Umbilicariaceae</taxon>
        <taxon>Lasallia</taxon>
    </lineage>
</organism>
<evidence type="ECO:0000313" key="3">
    <source>
        <dbReference type="Proteomes" id="UP000324767"/>
    </source>
</evidence>
<comment type="caution">
    <text evidence="2">The sequence shown here is derived from an EMBL/GenBank/DDBJ whole genome shotgun (WGS) entry which is preliminary data.</text>
</comment>
<feature type="domain" description="Retrotransposon gag" evidence="1">
    <location>
        <begin position="91"/>
        <end position="169"/>
    </location>
</feature>
<dbReference type="OrthoDB" id="4500570at2759"/>
<protein>
    <recommendedName>
        <fullName evidence="1">Retrotransposon gag domain-containing protein</fullName>
    </recommendedName>
</protein>
<dbReference type="EMBL" id="VXIT01000012">
    <property type="protein sequence ID" value="KAA6408758.1"/>
    <property type="molecule type" value="Genomic_DNA"/>
</dbReference>
<dbReference type="Proteomes" id="UP000324767">
    <property type="component" value="Unassembled WGS sequence"/>
</dbReference>
<dbReference type="Pfam" id="PF03732">
    <property type="entry name" value="Retrotrans_gag"/>
    <property type="match status" value="1"/>
</dbReference>
<dbReference type="AlphaFoldDB" id="A0A5M8PIE8"/>
<evidence type="ECO:0000313" key="2">
    <source>
        <dbReference type="EMBL" id="KAA6408758.1"/>
    </source>
</evidence>
<proteinExistence type="predicted"/>